<dbReference type="RefSeq" id="WP_135657989.1">
    <property type="nucleotide sequence ID" value="NZ_SRMQ01000002.1"/>
</dbReference>
<protein>
    <submittedName>
        <fullName evidence="2">Uncharacterized protein</fullName>
    </submittedName>
</protein>
<dbReference type="EMBL" id="SRMQ01000002">
    <property type="protein sequence ID" value="TGJ77445.1"/>
    <property type="molecule type" value="Genomic_DNA"/>
</dbReference>
<organism evidence="2 3">
    <name type="scientific">Caproiciproducens galactitolivorans</name>
    <dbReference type="NCBI Taxonomy" id="642589"/>
    <lineage>
        <taxon>Bacteria</taxon>
        <taxon>Bacillati</taxon>
        <taxon>Bacillota</taxon>
        <taxon>Clostridia</taxon>
        <taxon>Eubacteriales</taxon>
        <taxon>Acutalibacteraceae</taxon>
        <taxon>Caproiciproducens</taxon>
    </lineage>
</organism>
<sequence length="994" mass="102903">MKKFAAKVLSFVLSSALILSSFPVVGASAAVKSLTGVISSTNQDSIYLVNGGASNTADLTDFLLNSGSDFLFETKDHQMVSDEKIKEIAHVSGDRLVSLKVNKSNDTASLKLKSSSASGKEVISVLYEGSYTDDDGQDYTVTARENLTVYVYDKDQIVFGEYEADFASKKPGTGFSDFETFAQTANYTKTLGIYKAKPSADSALAVYEPADLTAATSGITDKNAYSFSVTGNDVHIPVADTASAFTRFPTATVGRAFSSETNRYTQDASTMNVSITVKKLVADGSTYKASTSSSDAYTLKTKIEKKTDAATLFPDSKVFTIKKTDGKTMLTGNANSGTSNVTDSEVIFPKGTTSVYVEEKTNVKKISGHVGNLQINGGKVGSIDIESGTVEVTDGTVGDIKTSGATATSGGESVLVSGGKTGNIDVTDVTLDSDSNVTVNAGTTGAIDAGGTVTVRANESDTPVVMGKITAQEIFLSSKESKITCAGLKSDADGSITLSGDSIGINAIDLDFRETSVYLGDDSDAFIGKIPAPANAKNGTIYTQHEDTSATVGGSVTVDTISLDTDTTLAFDGMVTADTISGDGTMKIAAGNLYVTGSASGVTLKLTDKTFAAGTTVFKAAANAVDADDFNTFGYTLAKTAGAATDTFKIASLSFAGLAINKDTSSIAKGCSETFTAAAYPAGTSLPDGGRIVWDIDGSNDIFELTSSGASATVKVTGFDPVFASENKATLTATLYDADGYEMDDYGTAQCTITALAEPTAVSDTNADLSVEKGSSYIMKVTSSSVPSVVAGTGGVFTVALYAKNGNEYFYKLTAVGPIGAATGIYLNGNKLFVATVKGYSFTSDTTMDLEVNGSYMFKITSAAAPTVTVGTPCFKLAFVSKSGNDYFYRITSAGASGSAAGIYVNGTRIFVATVKGNTFTSDTTMDLTVHGAYTFKITSATAPSVTVGTPCFKLAFVSKSGNDYYYKITSAGAADSAAGIYVNGTRIFVATVG</sequence>
<evidence type="ECO:0000313" key="3">
    <source>
        <dbReference type="Proteomes" id="UP000297714"/>
    </source>
</evidence>
<gene>
    <name evidence="2" type="ORF">CAGA_08150</name>
</gene>
<feature type="chain" id="PRO_5038443723" evidence="1">
    <location>
        <begin position="27"/>
        <end position="994"/>
    </location>
</feature>
<reference evidence="2 3" key="1">
    <citation type="submission" date="2019-04" db="EMBL/GenBank/DDBJ databases">
        <authorList>
            <person name="Poehlein A."/>
            <person name="Bengelsdorf F.R."/>
            <person name="Duerre P."/>
            <person name="Daniel R."/>
        </authorList>
    </citation>
    <scope>NUCLEOTIDE SEQUENCE [LARGE SCALE GENOMIC DNA]</scope>
    <source>
        <strain evidence="2 3">BS-1</strain>
    </source>
</reference>
<evidence type="ECO:0000256" key="1">
    <source>
        <dbReference type="SAM" id="SignalP"/>
    </source>
</evidence>
<dbReference type="AlphaFoldDB" id="A0A4Z0YDE6"/>
<keyword evidence="3" id="KW-1185">Reference proteome</keyword>
<name>A0A4Z0YDE6_9FIRM</name>
<comment type="caution">
    <text evidence="2">The sequence shown here is derived from an EMBL/GenBank/DDBJ whole genome shotgun (WGS) entry which is preliminary data.</text>
</comment>
<feature type="signal peptide" evidence="1">
    <location>
        <begin position="1"/>
        <end position="26"/>
    </location>
</feature>
<accession>A0A4Z0YDE6</accession>
<dbReference type="Proteomes" id="UP000297714">
    <property type="component" value="Unassembled WGS sequence"/>
</dbReference>
<dbReference type="OrthoDB" id="1846821at2"/>
<keyword evidence="1" id="KW-0732">Signal</keyword>
<proteinExistence type="predicted"/>
<evidence type="ECO:0000313" key="2">
    <source>
        <dbReference type="EMBL" id="TGJ77445.1"/>
    </source>
</evidence>